<dbReference type="AlphaFoldDB" id="A0AAE1YJA9"/>
<sequence length="307" mass="33967">MLCSLSAGKSGSRWLDRLRNAKGFSDDGATDLENFLQNIDSSSQERSDPNPNSNPKLDPIGNDDNQLFTIMSDVLNELFNFGGNCSSSAKLKKSARKQANPRICAFSNNGSDENNNAALEKVMVSRNGDSNSGVEGVKRLAIRENGGEADGREGNLSGFSRTEVTVIDTSYEQWKFEKLLYRKKNVWKVRDKKGKSESVGNKRKRQVDKAAREENSGGKKQKIDVDEKKGRGEESELQLNEVYHQSNKPEAHEKVPDKLGKILKKKQAELNLENGSSSVILIKSIPICKKNGTSISKSCVKSKQNKP</sequence>
<feature type="region of interest" description="Disordered" evidence="1">
    <location>
        <begin position="191"/>
        <end position="255"/>
    </location>
</feature>
<feature type="region of interest" description="Disordered" evidence="1">
    <location>
        <begin position="40"/>
        <end position="63"/>
    </location>
</feature>
<evidence type="ECO:0000256" key="1">
    <source>
        <dbReference type="SAM" id="MobiDB-lite"/>
    </source>
</evidence>
<evidence type="ECO:0000313" key="2">
    <source>
        <dbReference type="EMBL" id="KAK4431260.1"/>
    </source>
</evidence>
<name>A0AAE1YJA9_9LAMI</name>
<dbReference type="EMBL" id="JACGWO010000003">
    <property type="protein sequence ID" value="KAK4431260.1"/>
    <property type="molecule type" value="Genomic_DNA"/>
</dbReference>
<comment type="caution">
    <text evidence="2">The sequence shown here is derived from an EMBL/GenBank/DDBJ whole genome shotgun (WGS) entry which is preliminary data.</text>
</comment>
<feature type="compositionally biased region" description="Basic and acidic residues" evidence="1">
    <location>
        <begin position="207"/>
        <end position="234"/>
    </location>
</feature>
<reference evidence="2" key="1">
    <citation type="submission" date="2020-06" db="EMBL/GenBank/DDBJ databases">
        <authorList>
            <person name="Li T."/>
            <person name="Hu X."/>
            <person name="Zhang T."/>
            <person name="Song X."/>
            <person name="Zhang H."/>
            <person name="Dai N."/>
            <person name="Sheng W."/>
            <person name="Hou X."/>
            <person name="Wei L."/>
        </authorList>
    </citation>
    <scope>NUCLEOTIDE SEQUENCE</scope>
    <source>
        <strain evidence="2">3651</strain>
        <tissue evidence="2">Leaf</tissue>
    </source>
</reference>
<gene>
    <name evidence="2" type="ORF">Salat_0888100</name>
</gene>
<dbReference type="Proteomes" id="UP001293254">
    <property type="component" value="Unassembled WGS sequence"/>
</dbReference>
<proteinExistence type="predicted"/>
<accession>A0AAE1YJA9</accession>
<protein>
    <submittedName>
        <fullName evidence="2">Uncharacterized protein</fullName>
    </submittedName>
</protein>
<dbReference type="PANTHER" id="PTHR37258:SF1">
    <property type="entry name" value="FANTOM PROTEIN"/>
    <property type="match status" value="1"/>
</dbReference>
<reference evidence="2" key="2">
    <citation type="journal article" date="2024" name="Plant">
        <title>Genomic evolution and insights into agronomic trait innovations of Sesamum species.</title>
        <authorList>
            <person name="Miao H."/>
            <person name="Wang L."/>
            <person name="Qu L."/>
            <person name="Liu H."/>
            <person name="Sun Y."/>
            <person name="Le M."/>
            <person name="Wang Q."/>
            <person name="Wei S."/>
            <person name="Zheng Y."/>
            <person name="Lin W."/>
            <person name="Duan Y."/>
            <person name="Cao H."/>
            <person name="Xiong S."/>
            <person name="Wang X."/>
            <person name="Wei L."/>
            <person name="Li C."/>
            <person name="Ma Q."/>
            <person name="Ju M."/>
            <person name="Zhao R."/>
            <person name="Li G."/>
            <person name="Mu C."/>
            <person name="Tian Q."/>
            <person name="Mei H."/>
            <person name="Zhang T."/>
            <person name="Gao T."/>
            <person name="Zhang H."/>
        </authorList>
    </citation>
    <scope>NUCLEOTIDE SEQUENCE</scope>
    <source>
        <strain evidence="2">3651</strain>
    </source>
</reference>
<dbReference type="PANTHER" id="PTHR37258">
    <property type="entry name" value="FANTOM PROTEIN"/>
    <property type="match status" value="1"/>
</dbReference>
<keyword evidence="3" id="KW-1185">Reference proteome</keyword>
<evidence type="ECO:0000313" key="3">
    <source>
        <dbReference type="Proteomes" id="UP001293254"/>
    </source>
</evidence>
<organism evidence="2 3">
    <name type="scientific">Sesamum alatum</name>
    <dbReference type="NCBI Taxonomy" id="300844"/>
    <lineage>
        <taxon>Eukaryota</taxon>
        <taxon>Viridiplantae</taxon>
        <taxon>Streptophyta</taxon>
        <taxon>Embryophyta</taxon>
        <taxon>Tracheophyta</taxon>
        <taxon>Spermatophyta</taxon>
        <taxon>Magnoliopsida</taxon>
        <taxon>eudicotyledons</taxon>
        <taxon>Gunneridae</taxon>
        <taxon>Pentapetalae</taxon>
        <taxon>asterids</taxon>
        <taxon>lamiids</taxon>
        <taxon>Lamiales</taxon>
        <taxon>Pedaliaceae</taxon>
        <taxon>Sesamum</taxon>
    </lineage>
</organism>